<feature type="compositionally biased region" description="Basic residues" evidence="1">
    <location>
        <begin position="84"/>
        <end position="94"/>
    </location>
</feature>
<proteinExistence type="predicted"/>
<keyword evidence="3" id="KW-1185">Reference proteome</keyword>
<feature type="region of interest" description="Disordered" evidence="1">
    <location>
        <begin position="66"/>
        <end position="94"/>
    </location>
</feature>
<accession>A0A6S6M0C1</accession>
<dbReference type="EMBL" id="AP023213">
    <property type="protein sequence ID" value="BCG47802.1"/>
    <property type="molecule type" value="Genomic_DNA"/>
</dbReference>
<sequence length="94" mass="10187">MAEESRETRNGLCGICPAGCFVTVTLEKGGLVSVGPQAGTPMGILCRIGRHSPQIVHDPDRLLYPLKRVGPKGKEGTNSSASRWTRRSRPSWRG</sequence>
<evidence type="ECO:0000256" key="1">
    <source>
        <dbReference type="SAM" id="MobiDB-lite"/>
    </source>
</evidence>
<dbReference type="Gene3D" id="3.30.200.210">
    <property type="match status" value="1"/>
</dbReference>
<dbReference type="Proteomes" id="UP000515472">
    <property type="component" value="Chromosome"/>
</dbReference>
<organism evidence="2 3">
    <name type="scientific">Citrifermentans bremense</name>
    <dbReference type="NCBI Taxonomy" id="60035"/>
    <lineage>
        <taxon>Bacteria</taxon>
        <taxon>Pseudomonadati</taxon>
        <taxon>Thermodesulfobacteriota</taxon>
        <taxon>Desulfuromonadia</taxon>
        <taxon>Geobacterales</taxon>
        <taxon>Geobacteraceae</taxon>
        <taxon>Citrifermentans</taxon>
    </lineage>
</organism>
<protein>
    <submittedName>
        <fullName evidence="2">Molybdopterin-binding domain/Cysteine desulfurase</fullName>
    </submittedName>
</protein>
<dbReference type="KEGG" id="gbn:GEOBRER4_25520"/>
<evidence type="ECO:0000313" key="2">
    <source>
        <dbReference type="EMBL" id="BCG47802.1"/>
    </source>
</evidence>
<dbReference type="AlphaFoldDB" id="A0A6S6M0C1"/>
<reference evidence="2 3" key="1">
    <citation type="submission" date="2020-06" db="EMBL/GenBank/DDBJ databases">
        <title>Interaction of electrochemicaly active bacteria, Geobacter bremensis R4 on different carbon anode.</title>
        <authorList>
            <person name="Meng L."/>
            <person name="Yoshida N."/>
        </authorList>
    </citation>
    <scope>NUCLEOTIDE SEQUENCE [LARGE SCALE GENOMIC DNA]</scope>
    <source>
        <strain evidence="2 3">R4</strain>
    </source>
</reference>
<dbReference type="SUPFAM" id="SSF53706">
    <property type="entry name" value="Formate dehydrogenase/DMSO reductase, domains 1-3"/>
    <property type="match status" value="1"/>
</dbReference>
<dbReference type="RefSeq" id="WP_226377784.1">
    <property type="nucleotide sequence ID" value="NZ_AP023213.1"/>
</dbReference>
<name>A0A6S6M0C1_9BACT</name>
<gene>
    <name evidence="2" type="ORF">GEOBRER4_n2651</name>
</gene>
<evidence type="ECO:0000313" key="3">
    <source>
        <dbReference type="Proteomes" id="UP000515472"/>
    </source>
</evidence>